<keyword evidence="4" id="KW-0812">Transmembrane</keyword>
<evidence type="ECO:0000256" key="3">
    <source>
        <dbReference type="ARBA" id="ARBA00023163"/>
    </source>
</evidence>
<keyword evidence="4" id="KW-1133">Transmembrane helix</keyword>
<keyword evidence="4" id="KW-0472">Membrane</keyword>
<evidence type="ECO:0000313" key="8">
    <source>
        <dbReference type="Proteomes" id="UP000253817"/>
    </source>
</evidence>
<feature type="transmembrane region" description="Helical" evidence="4">
    <location>
        <begin position="367"/>
        <end position="390"/>
    </location>
</feature>
<reference evidence="9" key="2">
    <citation type="submission" date="2018-05" db="EMBL/GenBank/DDBJ databases">
        <title>Genome Sequencing of selected type strains of the family Eggerthellaceae.</title>
        <authorList>
            <person name="Danylec N."/>
            <person name="Stoll D.A."/>
            <person name="Doetsch A."/>
            <person name="Huch M."/>
        </authorList>
    </citation>
    <scope>NUCLEOTIDE SEQUENCE [LARGE SCALE GENOMIC DNA]</scope>
    <source>
        <strain evidence="9">DSM 16107</strain>
    </source>
</reference>
<dbReference type="Gene3D" id="1.10.10.10">
    <property type="entry name" value="Winged helix-like DNA-binding domain superfamily/Winged helix DNA-binding domain"/>
    <property type="match status" value="1"/>
</dbReference>
<dbReference type="Proteomes" id="UP000270112">
    <property type="component" value="Unassembled WGS sequence"/>
</dbReference>
<feature type="transmembrane region" description="Helical" evidence="4">
    <location>
        <begin position="334"/>
        <end position="355"/>
    </location>
</feature>
<feature type="transmembrane region" description="Helical" evidence="4">
    <location>
        <begin position="396"/>
        <end position="420"/>
    </location>
</feature>
<reference evidence="7" key="3">
    <citation type="journal article" date="2019" name="Microbiol. Resour. Announc.">
        <title>Draft Genome Sequences of Type Strains of Gordonibacter faecihominis, Paraeggerthella hongkongensis, Parvibacter caecicola,Slackia equolifaciens, Slackia faecicanis, and Slackia isoflavoniconvertens.</title>
        <authorList>
            <person name="Danylec N."/>
            <person name="Stoll D.A."/>
            <person name="Dotsch A."/>
            <person name="Huch M."/>
        </authorList>
    </citation>
    <scope>NUCLEOTIDE SEQUENCE</scope>
    <source>
        <strain evidence="7">DSM 16107</strain>
    </source>
</reference>
<dbReference type="GO" id="GO:0003677">
    <property type="term" value="F:DNA binding"/>
    <property type="evidence" value="ECO:0007669"/>
    <property type="project" value="UniProtKB-KW"/>
</dbReference>
<dbReference type="PROSITE" id="PS50043">
    <property type="entry name" value="HTH_LUXR_2"/>
    <property type="match status" value="1"/>
</dbReference>
<keyword evidence="1" id="KW-0805">Transcription regulation</keyword>
<feature type="domain" description="HTH luxR-type" evidence="5">
    <location>
        <begin position="450"/>
        <end position="514"/>
    </location>
</feature>
<dbReference type="SUPFAM" id="SSF46894">
    <property type="entry name" value="C-terminal effector domain of the bipartite response regulators"/>
    <property type="match status" value="1"/>
</dbReference>
<accession>A0A3N0J0Y4</accession>
<dbReference type="SMART" id="SM00421">
    <property type="entry name" value="HTH_LUXR"/>
    <property type="match status" value="1"/>
</dbReference>
<dbReference type="EMBL" id="PPTT01000001">
    <property type="protein sequence ID" value="RDB71878.1"/>
    <property type="molecule type" value="Genomic_DNA"/>
</dbReference>
<dbReference type="PANTHER" id="PTHR44688">
    <property type="entry name" value="DNA-BINDING TRANSCRIPTIONAL ACTIVATOR DEVR_DOSR"/>
    <property type="match status" value="1"/>
</dbReference>
<feature type="transmembrane region" description="Helical" evidence="4">
    <location>
        <begin position="278"/>
        <end position="298"/>
    </location>
</feature>
<keyword evidence="8" id="KW-1185">Reference proteome</keyword>
<comment type="caution">
    <text evidence="7">The sequence shown here is derived from an EMBL/GenBank/DDBJ whole genome shotgun (WGS) entry which is preliminary data.</text>
</comment>
<sequence length="514" mass="56206">MNRVEALPERCGSAFHHEIMLLGEGRFGYDGEAARGSCYRRRGSDDMGSIRTALFGSTAALPLLGLSLIFAWVYAPLLVGEQFYFFHHLGFGCTLVALALIVSLRPRLAGPRALRVASVLATCAMGLAPLALFVPGSANAATIVIGGLLSGAGAAWVLGRWFCLYCRFRTELAVNYTLAAFSLSSCIRFALVPLSELSSFAMLAVLCVLPFCSLVLANRSERIAPGALALRKSYDVTGPASEKPPFSGTAGFFVEIVIYGLVFGVLRNGISDWSNESASLYVGHLFRIFMPLLLLAWINVPQNDEHKERGLRAALLGCAFVVTVGIFFGDSPTVVISSLTLAARNFVTILLYMMLYRTVRDCEGHPLVVYGIGRGVYELALTVGLLLFSVTDVSDLIASMPITTFYFVMTCVLLLLLNSFSRIAAVIRRTPPPAAVTALHDSSPDERFASVAARFALSEREVEVMRLLCRGRTKRYIAETLYLSEDTVRWHAKQLYRKLDVHSKQELIDLVGIE</sequence>
<feature type="transmembrane region" description="Helical" evidence="4">
    <location>
        <begin position="85"/>
        <end position="104"/>
    </location>
</feature>
<evidence type="ECO:0000313" key="6">
    <source>
        <dbReference type="EMBL" id="RDB71878.1"/>
    </source>
</evidence>
<evidence type="ECO:0000313" key="9">
    <source>
        <dbReference type="Proteomes" id="UP000270112"/>
    </source>
</evidence>
<evidence type="ECO:0000259" key="5">
    <source>
        <dbReference type="PROSITE" id="PS50043"/>
    </source>
</evidence>
<keyword evidence="2" id="KW-0238">DNA-binding</keyword>
<evidence type="ECO:0000256" key="2">
    <source>
        <dbReference type="ARBA" id="ARBA00023125"/>
    </source>
</evidence>
<evidence type="ECO:0000313" key="7">
    <source>
        <dbReference type="EMBL" id="RNM42825.1"/>
    </source>
</evidence>
<gene>
    <name evidence="6" type="ORF">C1876_00820</name>
    <name evidence="7" type="ORF">DMP09_02775</name>
</gene>
<protein>
    <recommendedName>
        <fullName evidence="5">HTH luxR-type domain-containing protein</fullName>
    </recommendedName>
</protein>
<dbReference type="Pfam" id="PF00196">
    <property type="entry name" value="GerE"/>
    <property type="match status" value="1"/>
</dbReference>
<reference evidence="6 8" key="1">
    <citation type="journal article" date="2018" name="Elife">
        <title>Discovery and characterization of a prevalent human gut bacterial enzyme sufficient for the inactivation of a family of plant toxins.</title>
        <authorList>
            <person name="Koppel N."/>
            <person name="Bisanz J.E."/>
            <person name="Pandelia M.E."/>
            <person name="Turnbaugh P.J."/>
            <person name="Balskus E.P."/>
        </authorList>
    </citation>
    <scope>NUCLEOTIDE SEQUENCE [LARGE SCALE GENOMIC DNA]</scope>
    <source>
        <strain evidence="6 8">DSM 16107</strain>
    </source>
</reference>
<dbReference type="GO" id="GO:0006355">
    <property type="term" value="P:regulation of DNA-templated transcription"/>
    <property type="evidence" value="ECO:0007669"/>
    <property type="project" value="InterPro"/>
</dbReference>
<dbReference type="PRINTS" id="PR00038">
    <property type="entry name" value="HTHLUXR"/>
</dbReference>
<dbReference type="InterPro" id="IPR000792">
    <property type="entry name" value="Tscrpt_reg_LuxR_C"/>
</dbReference>
<evidence type="ECO:0000256" key="4">
    <source>
        <dbReference type="SAM" id="Phobius"/>
    </source>
</evidence>
<feature type="transmembrane region" description="Helical" evidence="4">
    <location>
        <begin position="246"/>
        <end position="266"/>
    </location>
</feature>
<keyword evidence="3" id="KW-0804">Transcription</keyword>
<dbReference type="CDD" id="cd06170">
    <property type="entry name" value="LuxR_C_like"/>
    <property type="match status" value="1"/>
</dbReference>
<dbReference type="EMBL" id="QICC01000006">
    <property type="protein sequence ID" value="RNM42825.1"/>
    <property type="molecule type" value="Genomic_DNA"/>
</dbReference>
<dbReference type="PANTHER" id="PTHR44688:SF16">
    <property type="entry name" value="DNA-BINDING TRANSCRIPTIONAL ACTIVATOR DEVR_DOSR"/>
    <property type="match status" value="1"/>
</dbReference>
<feature type="transmembrane region" description="Helical" evidence="4">
    <location>
        <begin position="173"/>
        <end position="191"/>
    </location>
</feature>
<dbReference type="InterPro" id="IPR016032">
    <property type="entry name" value="Sig_transdc_resp-reg_C-effctor"/>
</dbReference>
<name>A0A3N0J0Y4_9ACTN</name>
<dbReference type="AlphaFoldDB" id="A0A3N0J0Y4"/>
<feature type="transmembrane region" description="Helical" evidence="4">
    <location>
        <begin position="116"/>
        <end position="134"/>
    </location>
</feature>
<proteinExistence type="predicted"/>
<feature type="transmembrane region" description="Helical" evidence="4">
    <location>
        <begin position="310"/>
        <end position="328"/>
    </location>
</feature>
<feature type="transmembrane region" description="Helical" evidence="4">
    <location>
        <begin position="197"/>
        <end position="217"/>
    </location>
</feature>
<organism evidence="7 9">
    <name type="scientific">Eggerthella sinensis</name>
    <dbReference type="NCBI Taxonomy" id="242230"/>
    <lineage>
        <taxon>Bacteria</taxon>
        <taxon>Bacillati</taxon>
        <taxon>Actinomycetota</taxon>
        <taxon>Coriobacteriia</taxon>
        <taxon>Eggerthellales</taxon>
        <taxon>Eggerthellaceae</taxon>
        <taxon>Eggerthella</taxon>
    </lineage>
</organism>
<feature type="transmembrane region" description="Helical" evidence="4">
    <location>
        <begin position="50"/>
        <end position="73"/>
    </location>
</feature>
<dbReference type="InterPro" id="IPR036388">
    <property type="entry name" value="WH-like_DNA-bd_sf"/>
</dbReference>
<feature type="transmembrane region" description="Helical" evidence="4">
    <location>
        <begin position="140"/>
        <end position="161"/>
    </location>
</feature>
<dbReference type="Proteomes" id="UP000253817">
    <property type="component" value="Unassembled WGS sequence"/>
</dbReference>
<evidence type="ECO:0000256" key="1">
    <source>
        <dbReference type="ARBA" id="ARBA00023015"/>
    </source>
</evidence>